<dbReference type="SUPFAM" id="SSF53098">
    <property type="entry name" value="Ribonuclease H-like"/>
    <property type="match status" value="1"/>
</dbReference>
<sequence length="201" mass="23245">MSPIARPTCWHCWCARELRHRADYLVRASHNRALPEGRKLWSRLEAAEPLGELCFELPAGKGRKARRVRQQLRAERVALDDRCGGTLAVTCLVATEIGAPSGVRPIVWRLLTNREVSDAESVAELIDWYRARWEIELFFRVLKEGCRVEALQLAEVERIEKALVLFLIIAWRITRLMRLGRALAELDAELLFERQKWQAAY</sequence>
<proteinExistence type="predicted"/>
<dbReference type="Pfam" id="PF02281">
    <property type="entry name" value="Dimer_Tnp_Tn5"/>
    <property type="match status" value="1"/>
</dbReference>
<organism evidence="2 3">
    <name type="scientific">Marichromatium bheemlicum</name>
    <dbReference type="NCBI Taxonomy" id="365339"/>
    <lineage>
        <taxon>Bacteria</taxon>
        <taxon>Pseudomonadati</taxon>
        <taxon>Pseudomonadota</taxon>
        <taxon>Gammaproteobacteria</taxon>
        <taxon>Chromatiales</taxon>
        <taxon>Chromatiaceae</taxon>
        <taxon>Marichromatium</taxon>
    </lineage>
</organism>
<dbReference type="InterPro" id="IPR003201">
    <property type="entry name" value="Transposase_Tn5"/>
</dbReference>
<accession>A0ABX1IB09</accession>
<feature type="domain" description="Transposase Tn5 dimerisation" evidence="1">
    <location>
        <begin position="168"/>
        <end position="201"/>
    </location>
</feature>
<comment type="caution">
    <text evidence="2">The sequence shown here is derived from an EMBL/GenBank/DDBJ whole genome shotgun (WGS) entry which is preliminary data.</text>
</comment>
<dbReference type="InterPro" id="IPR047768">
    <property type="entry name" value="Tn5p-like"/>
</dbReference>
<dbReference type="InterPro" id="IPR054836">
    <property type="entry name" value="Tn5_transposase"/>
</dbReference>
<dbReference type="PANTHER" id="PTHR37319">
    <property type="entry name" value="TRANSPOSASE"/>
    <property type="match status" value="1"/>
</dbReference>
<dbReference type="Gene3D" id="3.90.350.10">
    <property type="entry name" value="Transposase Inhibitor Protein From Tn5, Chain A, domain 1"/>
    <property type="match status" value="1"/>
</dbReference>
<dbReference type="Proteomes" id="UP000740754">
    <property type="component" value="Unassembled WGS sequence"/>
</dbReference>
<dbReference type="PANTHER" id="PTHR37319:SF1">
    <property type="entry name" value="TRANSPOSASE TN5 DIMERISATION DOMAIN-CONTAINING PROTEIN"/>
    <property type="match status" value="1"/>
</dbReference>
<evidence type="ECO:0000259" key="1">
    <source>
        <dbReference type="Pfam" id="PF02281"/>
    </source>
</evidence>
<reference evidence="2 3" key="1">
    <citation type="submission" date="2020-04" db="EMBL/GenBank/DDBJ databases">
        <title>Draft Whole-Genome sequence of Marichromatium bheemlicum DSM 18632, type strain.</title>
        <authorList>
            <person name="Kyndt J.A."/>
            <person name="Meyer T.E."/>
        </authorList>
    </citation>
    <scope>NUCLEOTIDE SEQUENCE [LARGE SCALE GENOMIC DNA]</scope>
    <source>
        <strain evidence="2 3">DSM 18632</strain>
    </source>
</reference>
<name>A0ABX1IB09_9GAMM</name>
<evidence type="ECO:0000313" key="2">
    <source>
        <dbReference type="EMBL" id="NKN34229.1"/>
    </source>
</evidence>
<gene>
    <name evidence="2" type="ORF">HF203_13455</name>
</gene>
<protein>
    <submittedName>
        <fullName evidence="2">IS4 family transposase</fullName>
    </submittedName>
</protein>
<evidence type="ECO:0000313" key="3">
    <source>
        <dbReference type="Proteomes" id="UP000740754"/>
    </source>
</evidence>
<dbReference type="EMBL" id="JAAXKX010000022">
    <property type="protein sequence ID" value="NKN34229.1"/>
    <property type="molecule type" value="Genomic_DNA"/>
</dbReference>
<keyword evidence="3" id="KW-1185">Reference proteome</keyword>
<dbReference type="NCBIfam" id="NF033590">
    <property type="entry name" value="transpos_IS4_3"/>
    <property type="match status" value="1"/>
</dbReference>
<dbReference type="InterPro" id="IPR012337">
    <property type="entry name" value="RNaseH-like_sf"/>
</dbReference>